<accession>U2YKX2</accession>
<evidence type="ECO:0000313" key="3">
    <source>
        <dbReference type="Proteomes" id="UP000016566"/>
    </source>
</evidence>
<evidence type="ECO:0000259" key="1">
    <source>
        <dbReference type="Pfam" id="PF01243"/>
    </source>
</evidence>
<dbReference type="Gene3D" id="2.30.110.10">
    <property type="entry name" value="Electron Transport, Fmn-binding Protein, Chain A"/>
    <property type="match status" value="1"/>
</dbReference>
<proteinExistence type="predicted"/>
<dbReference type="OrthoDB" id="9814594at2"/>
<dbReference type="eggNOG" id="COG0748">
    <property type="taxonomic scope" value="Bacteria"/>
</dbReference>
<comment type="caution">
    <text evidence="2">The sequence shown here is derived from an EMBL/GenBank/DDBJ whole genome shotgun (WGS) entry which is preliminary data.</text>
</comment>
<dbReference type="InterPro" id="IPR012349">
    <property type="entry name" value="Split_barrel_FMN-bd"/>
</dbReference>
<organism evidence="2 3">
    <name type="scientific">Limimaricola cinnabarinus LL-001</name>
    <dbReference type="NCBI Taxonomy" id="1337093"/>
    <lineage>
        <taxon>Bacteria</taxon>
        <taxon>Pseudomonadati</taxon>
        <taxon>Pseudomonadota</taxon>
        <taxon>Alphaproteobacteria</taxon>
        <taxon>Rhodobacterales</taxon>
        <taxon>Paracoccaceae</taxon>
        <taxon>Limimaricola</taxon>
    </lineage>
</organism>
<dbReference type="Pfam" id="PF01243">
    <property type="entry name" value="PNPOx_N"/>
    <property type="match status" value="1"/>
</dbReference>
<dbReference type="InterPro" id="IPR011576">
    <property type="entry name" value="Pyridox_Oxase_N"/>
</dbReference>
<dbReference type="RefSeq" id="WP_021693770.1">
    <property type="nucleotide sequence ID" value="NZ_BATB01000018.1"/>
</dbReference>
<reference evidence="2" key="1">
    <citation type="journal article" date="2013" name="Genome Announc.">
        <title>Draft Genome Sequence of Loktanella cinnabarina LL-001T, Isolated from Deep-Sea Floor Sediment.</title>
        <authorList>
            <person name="Nishi S."/>
            <person name="Tsubouchi T."/>
            <person name="Takaki Y."/>
            <person name="Koyanagi R."/>
            <person name="Satoh N."/>
            <person name="Maruyama T."/>
            <person name="Hatada Y."/>
        </authorList>
    </citation>
    <scope>NUCLEOTIDE SEQUENCE [LARGE SCALE GENOMIC DNA]</scope>
    <source>
        <strain evidence="2">LL-001</strain>
    </source>
</reference>
<evidence type="ECO:0000313" key="2">
    <source>
        <dbReference type="EMBL" id="GAD55666.1"/>
    </source>
</evidence>
<dbReference type="SUPFAM" id="SSF50475">
    <property type="entry name" value="FMN-binding split barrel"/>
    <property type="match status" value="1"/>
</dbReference>
<dbReference type="AlphaFoldDB" id="U2YKX2"/>
<name>U2YKX2_9RHOB</name>
<protein>
    <submittedName>
        <fullName evidence="2">Putative heme iron utilization protein</fullName>
    </submittedName>
</protein>
<gene>
    <name evidence="2" type="ORF">MBELCI_1718</name>
</gene>
<dbReference type="EMBL" id="BATB01000018">
    <property type="protein sequence ID" value="GAD55666.1"/>
    <property type="molecule type" value="Genomic_DNA"/>
</dbReference>
<sequence>MNDPIRPTDDGARKQAARLLAQARHGVLGVQGDGPPRLSRVALLPDGADLLMLVSDLSRHTRALATDPRCALLIGEPGPGDPLAAARLSLELRAEAADKAAHRAAWIAWHPQAALYYDFTDFRLLRLKVQGGFLVGGFGRAFALSRADLENPRPTA</sequence>
<feature type="domain" description="Pyridoxamine 5'-phosphate oxidase N-terminal" evidence="1">
    <location>
        <begin position="14"/>
        <end position="133"/>
    </location>
</feature>
<dbReference type="Proteomes" id="UP000016566">
    <property type="component" value="Unassembled WGS sequence"/>
</dbReference>
<keyword evidence="3" id="KW-1185">Reference proteome</keyword>
<dbReference type="STRING" id="1337093.MBELCI_1718"/>